<dbReference type="GO" id="GO:0022857">
    <property type="term" value="F:transmembrane transporter activity"/>
    <property type="evidence" value="ECO:0007669"/>
    <property type="project" value="InterPro"/>
</dbReference>
<dbReference type="AlphaFoldDB" id="A0A2S9KFF3"/>
<gene>
    <name evidence="10" type="ORF">C6P61_07675</name>
</gene>
<organism evidence="10 11">
    <name type="scientific">Malikia spinosa</name>
    <dbReference type="NCBI Taxonomy" id="86180"/>
    <lineage>
        <taxon>Bacteria</taxon>
        <taxon>Pseudomonadati</taxon>
        <taxon>Pseudomonadota</taxon>
        <taxon>Betaproteobacteria</taxon>
        <taxon>Burkholderiales</taxon>
        <taxon>Comamonadaceae</taxon>
        <taxon>Malikia</taxon>
    </lineage>
</organism>
<comment type="caution">
    <text evidence="10">The sequence shown here is derived from an EMBL/GenBank/DDBJ whole genome shotgun (WGS) entry which is preliminary data.</text>
</comment>
<feature type="transmembrane region" description="Helical" evidence="9">
    <location>
        <begin position="265"/>
        <end position="285"/>
    </location>
</feature>
<reference evidence="10 11" key="1">
    <citation type="submission" date="2018-03" db="EMBL/GenBank/DDBJ databases">
        <title>Comparative genomics illustrates the genes involved in a hyperalkaliphilic mechanisms of Serpentinomonas isolated from highly-alkaline calcium-rich serpentinized springs.</title>
        <authorList>
            <person name="Suzuki S."/>
            <person name="Ishii S."/>
            <person name="Walworth N."/>
            <person name="Bird L."/>
            <person name="Kuenen J.G."/>
            <person name="Nealson K.H."/>
        </authorList>
    </citation>
    <scope>NUCLEOTIDE SEQUENCE [LARGE SCALE GENOMIC DNA]</scope>
    <source>
        <strain evidence="10 11">83</strain>
    </source>
</reference>
<protein>
    <submittedName>
        <fullName evidence="10">Branched-chain amino acid ABC transporter permease</fullName>
    </submittedName>
</protein>
<dbReference type="GO" id="GO:0005886">
    <property type="term" value="C:plasma membrane"/>
    <property type="evidence" value="ECO:0007669"/>
    <property type="project" value="UniProtKB-SubCell"/>
</dbReference>
<keyword evidence="4 9" id="KW-0812">Transmembrane</keyword>
<keyword evidence="5" id="KW-0029">Amino-acid transport</keyword>
<evidence type="ECO:0000313" key="10">
    <source>
        <dbReference type="EMBL" id="PRD69115.1"/>
    </source>
</evidence>
<keyword evidence="2" id="KW-0813">Transport</keyword>
<keyword evidence="11" id="KW-1185">Reference proteome</keyword>
<evidence type="ECO:0000256" key="3">
    <source>
        <dbReference type="ARBA" id="ARBA00022475"/>
    </source>
</evidence>
<evidence type="ECO:0000256" key="8">
    <source>
        <dbReference type="ARBA" id="ARBA00037998"/>
    </source>
</evidence>
<name>A0A2S9KFF3_9BURK</name>
<evidence type="ECO:0000256" key="9">
    <source>
        <dbReference type="SAM" id="Phobius"/>
    </source>
</evidence>
<dbReference type="PANTHER" id="PTHR11795:SF445">
    <property type="entry name" value="AMINO ACID ABC TRANSPORTER PERMEASE PROTEIN"/>
    <property type="match status" value="1"/>
</dbReference>
<dbReference type="PANTHER" id="PTHR11795">
    <property type="entry name" value="BRANCHED-CHAIN AMINO ACID TRANSPORT SYSTEM PERMEASE PROTEIN LIVH"/>
    <property type="match status" value="1"/>
</dbReference>
<dbReference type="RefSeq" id="WP_105729403.1">
    <property type="nucleotide sequence ID" value="NZ_PVLR01000019.1"/>
</dbReference>
<evidence type="ECO:0000256" key="5">
    <source>
        <dbReference type="ARBA" id="ARBA00022970"/>
    </source>
</evidence>
<evidence type="ECO:0000256" key="4">
    <source>
        <dbReference type="ARBA" id="ARBA00022692"/>
    </source>
</evidence>
<dbReference type="Proteomes" id="UP000238326">
    <property type="component" value="Unassembled WGS sequence"/>
</dbReference>
<dbReference type="Pfam" id="PF02653">
    <property type="entry name" value="BPD_transp_2"/>
    <property type="match status" value="1"/>
</dbReference>
<sequence>MSIFIQLLVNGLLLGGAYAIISIGLTLIFGVVRVVNFAHGEFLMIGMYAVWLLAQHAGLHPYASAVLVAVLLFVLGALMQRLVIQPLLTADAHIQIFATVGVSTALLNLALMLFGADIRKAEVTLGTEPLTLGSLTFVSGQVITFVVAIAVATGMHLFLKHTYTGRAFRALAQNRVSAALMGVNVNKSYVLAFGIGAGLVGLAAGLLAVQYPAFPTVGQYFVLTAFVIVVLGGMGSLPGAVIGSIFIGLIDSLAGYYVGPALKEVVYFLVFLAILIVRPTGLFGLGRGSE</sequence>
<dbReference type="EMBL" id="PVLR01000019">
    <property type="protein sequence ID" value="PRD69115.1"/>
    <property type="molecule type" value="Genomic_DNA"/>
</dbReference>
<feature type="transmembrane region" description="Helical" evidence="9">
    <location>
        <begin position="65"/>
        <end position="84"/>
    </location>
</feature>
<evidence type="ECO:0000256" key="2">
    <source>
        <dbReference type="ARBA" id="ARBA00022448"/>
    </source>
</evidence>
<keyword evidence="3" id="KW-1003">Cell membrane</keyword>
<evidence type="ECO:0000256" key="1">
    <source>
        <dbReference type="ARBA" id="ARBA00004651"/>
    </source>
</evidence>
<dbReference type="InterPro" id="IPR052157">
    <property type="entry name" value="BCAA_transport_permease"/>
</dbReference>
<proteinExistence type="inferred from homology"/>
<feature type="transmembrane region" description="Helical" evidence="9">
    <location>
        <begin position="96"/>
        <end position="116"/>
    </location>
</feature>
<comment type="similarity">
    <text evidence="8">Belongs to the binding-protein-dependent transport system permease family. LivHM subfamily.</text>
</comment>
<keyword evidence="6 9" id="KW-1133">Transmembrane helix</keyword>
<feature type="transmembrane region" description="Helical" evidence="9">
    <location>
        <begin position="136"/>
        <end position="159"/>
    </location>
</feature>
<comment type="subcellular location">
    <subcellularLocation>
        <location evidence="1">Cell membrane</location>
        <topology evidence="1">Multi-pass membrane protein</topology>
    </subcellularLocation>
</comment>
<keyword evidence="7 9" id="KW-0472">Membrane</keyword>
<dbReference type="InterPro" id="IPR001851">
    <property type="entry name" value="ABC_transp_permease"/>
</dbReference>
<feature type="transmembrane region" description="Helical" evidence="9">
    <location>
        <begin position="12"/>
        <end position="35"/>
    </location>
</feature>
<accession>A0A2S9KFF3</accession>
<dbReference type="CDD" id="cd06582">
    <property type="entry name" value="TM_PBP1_LivH_like"/>
    <property type="match status" value="1"/>
</dbReference>
<evidence type="ECO:0000256" key="6">
    <source>
        <dbReference type="ARBA" id="ARBA00022989"/>
    </source>
</evidence>
<evidence type="ECO:0000313" key="11">
    <source>
        <dbReference type="Proteomes" id="UP000238326"/>
    </source>
</evidence>
<feature type="transmembrane region" description="Helical" evidence="9">
    <location>
        <begin position="189"/>
        <end position="211"/>
    </location>
</feature>
<dbReference type="GO" id="GO:0006865">
    <property type="term" value="P:amino acid transport"/>
    <property type="evidence" value="ECO:0007669"/>
    <property type="project" value="UniProtKB-KW"/>
</dbReference>
<evidence type="ECO:0000256" key="7">
    <source>
        <dbReference type="ARBA" id="ARBA00023136"/>
    </source>
</evidence>
<dbReference type="OrthoDB" id="9807115at2"/>